<proteinExistence type="predicted"/>
<dbReference type="Gene3D" id="3.40.630.30">
    <property type="match status" value="2"/>
</dbReference>
<dbReference type="PROSITE" id="PS51186">
    <property type="entry name" value="GNAT"/>
    <property type="match status" value="2"/>
</dbReference>
<keyword evidence="3" id="KW-1185">Reference proteome</keyword>
<protein>
    <recommendedName>
        <fullName evidence="1">N-acetyltransferase domain-containing protein</fullName>
    </recommendedName>
</protein>
<dbReference type="EMBL" id="BOOO01000033">
    <property type="protein sequence ID" value="GII32188.1"/>
    <property type="molecule type" value="Genomic_DNA"/>
</dbReference>
<dbReference type="PANTHER" id="PTHR43441:SF10">
    <property type="entry name" value="ACETYLTRANSFERASE"/>
    <property type="match status" value="1"/>
</dbReference>
<dbReference type="GO" id="GO:0008999">
    <property type="term" value="F:protein-N-terminal-alanine acetyltransferase activity"/>
    <property type="evidence" value="ECO:0007669"/>
    <property type="project" value="TreeGrafter"/>
</dbReference>
<feature type="domain" description="N-acetyltransferase" evidence="1">
    <location>
        <begin position="192"/>
        <end position="357"/>
    </location>
</feature>
<evidence type="ECO:0000313" key="2">
    <source>
        <dbReference type="EMBL" id="GII32188.1"/>
    </source>
</evidence>
<accession>A0A8J3TTE4</accession>
<dbReference type="Proteomes" id="UP000650628">
    <property type="component" value="Unassembled WGS sequence"/>
</dbReference>
<evidence type="ECO:0000259" key="1">
    <source>
        <dbReference type="PROSITE" id="PS51186"/>
    </source>
</evidence>
<dbReference type="InterPro" id="IPR000182">
    <property type="entry name" value="GNAT_dom"/>
</dbReference>
<organism evidence="2 3">
    <name type="scientific">Planotetraspora mira</name>
    <dbReference type="NCBI Taxonomy" id="58121"/>
    <lineage>
        <taxon>Bacteria</taxon>
        <taxon>Bacillati</taxon>
        <taxon>Actinomycetota</taxon>
        <taxon>Actinomycetes</taxon>
        <taxon>Streptosporangiales</taxon>
        <taxon>Streptosporangiaceae</taxon>
        <taxon>Planotetraspora</taxon>
    </lineage>
</organism>
<dbReference type="Pfam" id="PF13302">
    <property type="entry name" value="Acetyltransf_3"/>
    <property type="match status" value="2"/>
</dbReference>
<gene>
    <name evidence="2" type="ORF">Pmi06nite_56300</name>
</gene>
<dbReference type="AlphaFoldDB" id="A0A8J3TTE4"/>
<dbReference type="PANTHER" id="PTHR43441">
    <property type="entry name" value="RIBOSOMAL-PROTEIN-SERINE ACETYLTRANSFERASE"/>
    <property type="match status" value="1"/>
</dbReference>
<dbReference type="SUPFAM" id="SSF55729">
    <property type="entry name" value="Acyl-CoA N-acyltransferases (Nat)"/>
    <property type="match status" value="2"/>
</dbReference>
<feature type="domain" description="N-acetyltransferase" evidence="1">
    <location>
        <begin position="1"/>
        <end position="156"/>
    </location>
</feature>
<sequence length="357" mass="39108">MILRVPEEKDADAIARAYADPQVARFVPFVPLEYDREDALNWIAAAQVVWDEGGAEFVIADRDTGEVLGAALLKPPDRFGNSEVGYLLAPWGRGRGAATAAVRALTDWGFAHGIPRIGLITDVENIPSQSVAYRSGFTREGVLREEYATRDGSRHDSIAFARLAGDPGDPIDPFLPFFPGGHPSGSLTDGVVRLRPLTPGDTDEYHAMQSDPQMYKFSVPPEAPSYADSVMRCRYAGMWWLAGQRVELAVRWAETDAFAGHLQLTGVLPPLGQAMVGYSLLPDYQGRGVMTRAVDLLATWAFEHTGIRRLVAGTAPDNVASHRVLERAGFVRELLVKDLLPGPDGTRIDDVQWARTR</sequence>
<dbReference type="InterPro" id="IPR051908">
    <property type="entry name" value="Ribosomal_N-acetyltransferase"/>
</dbReference>
<dbReference type="GO" id="GO:0005737">
    <property type="term" value="C:cytoplasm"/>
    <property type="evidence" value="ECO:0007669"/>
    <property type="project" value="TreeGrafter"/>
</dbReference>
<comment type="caution">
    <text evidence="2">The sequence shown here is derived from an EMBL/GenBank/DDBJ whole genome shotgun (WGS) entry which is preliminary data.</text>
</comment>
<reference evidence="2 3" key="1">
    <citation type="submission" date="2021-01" db="EMBL/GenBank/DDBJ databases">
        <title>Whole genome shotgun sequence of Planotetraspora mira NBRC 15435.</title>
        <authorList>
            <person name="Komaki H."/>
            <person name="Tamura T."/>
        </authorList>
    </citation>
    <scope>NUCLEOTIDE SEQUENCE [LARGE SCALE GENOMIC DNA]</scope>
    <source>
        <strain evidence="2 3">NBRC 15435</strain>
    </source>
</reference>
<name>A0A8J3TTE4_9ACTN</name>
<dbReference type="InterPro" id="IPR016181">
    <property type="entry name" value="Acyl_CoA_acyltransferase"/>
</dbReference>
<evidence type="ECO:0000313" key="3">
    <source>
        <dbReference type="Proteomes" id="UP000650628"/>
    </source>
</evidence>
<dbReference type="GO" id="GO:1990189">
    <property type="term" value="F:protein N-terminal-serine acetyltransferase activity"/>
    <property type="evidence" value="ECO:0007669"/>
    <property type="project" value="TreeGrafter"/>
</dbReference>